<dbReference type="InterPro" id="IPR017853">
    <property type="entry name" value="GH"/>
</dbReference>
<evidence type="ECO:0000256" key="4">
    <source>
        <dbReference type="ARBA" id="ARBA00036217"/>
    </source>
</evidence>
<dbReference type="PANTHER" id="PTHR10357:SF184">
    <property type="entry name" value="OLIGO-1,6-GLUCOSIDASE 1"/>
    <property type="match status" value="1"/>
</dbReference>
<evidence type="ECO:0000256" key="3">
    <source>
        <dbReference type="ARBA" id="ARBA00023295"/>
    </source>
</evidence>
<dbReference type="FunFam" id="3.20.20.80:FF:000014">
    <property type="entry name" value="Alpha,alpha-phosphotrehalase"/>
    <property type="match status" value="1"/>
</dbReference>
<accession>A0A6H2GTP4</accession>
<dbReference type="Gene3D" id="3.20.20.80">
    <property type="entry name" value="Glycosidases"/>
    <property type="match status" value="1"/>
</dbReference>
<dbReference type="GO" id="GO:0004574">
    <property type="term" value="F:oligo-1,6-glucosidase activity"/>
    <property type="evidence" value="ECO:0007669"/>
    <property type="project" value="UniProtKB-EC"/>
</dbReference>
<organism evidence="8 9">
    <name type="scientific">Paenibacillus albicereus</name>
    <dbReference type="NCBI Taxonomy" id="2726185"/>
    <lineage>
        <taxon>Bacteria</taxon>
        <taxon>Bacillati</taxon>
        <taxon>Bacillota</taxon>
        <taxon>Bacilli</taxon>
        <taxon>Bacillales</taxon>
        <taxon>Paenibacillaceae</taxon>
        <taxon>Paenibacillus</taxon>
    </lineage>
</organism>
<keyword evidence="2" id="KW-0378">Hydrolase</keyword>
<dbReference type="Gene3D" id="3.90.400.10">
    <property type="entry name" value="Oligo-1,6-glucosidase, Domain 2"/>
    <property type="match status" value="1"/>
</dbReference>
<name>A0A6H2GTP4_9BACL</name>
<protein>
    <recommendedName>
        <fullName evidence="5">oligo-1,6-glucosidase</fullName>
        <ecNumber evidence="5">3.2.1.10</ecNumber>
    </recommendedName>
</protein>
<keyword evidence="3" id="KW-0326">Glycosidase</keyword>
<keyword evidence="9" id="KW-1185">Reference proteome</keyword>
<dbReference type="Gene3D" id="2.60.40.1180">
    <property type="entry name" value="Golgi alpha-mannosidase II"/>
    <property type="match status" value="1"/>
</dbReference>
<evidence type="ECO:0000256" key="2">
    <source>
        <dbReference type="ARBA" id="ARBA00022801"/>
    </source>
</evidence>
<evidence type="ECO:0000313" key="8">
    <source>
        <dbReference type="EMBL" id="QJC50791.1"/>
    </source>
</evidence>
<dbReference type="SUPFAM" id="SSF51011">
    <property type="entry name" value="Glycosyl hydrolase domain"/>
    <property type="match status" value="1"/>
</dbReference>
<comment type="catalytic activity">
    <reaction evidence="4">
        <text>Hydrolysis of (1-&gt;6)-alpha-D-glucosidic linkages in some oligosaccharides produced from starch and glycogen by alpha-amylase, and in isomaltose.</text>
        <dbReference type="EC" id="3.2.1.10"/>
    </reaction>
</comment>
<evidence type="ECO:0000259" key="7">
    <source>
        <dbReference type="SMART" id="SM00642"/>
    </source>
</evidence>
<dbReference type="InterPro" id="IPR045857">
    <property type="entry name" value="O16G_dom_2"/>
</dbReference>
<dbReference type="SMART" id="SM00642">
    <property type="entry name" value="Aamy"/>
    <property type="match status" value="1"/>
</dbReference>
<dbReference type="InterPro" id="IPR006047">
    <property type="entry name" value="GH13_cat_dom"/>
</dbReference>
<dbReference type="FunFam" id="3.20.20.80:FF:000064">
    <property type="entry name" value="Oligo-1,6-glucosidase"/>
    <property type="match status" value="1"/>
</dbReference>
<dbReference type="GO" id="GO:0004556">
    <property type="term" value="F:alpha-amylase activity"/>
    <property type="evidence" value="ECO:0007669"/>
    <property type="project" value="TreeGrafter"/>
</dbReference>
<feature type="domain" description="Glycosyl hydrolase family 13 catalytic" evidence="7">
    <location>
        <begin position="15"/>
        <end position="418"/>
    </location>
</feature>
<evidence type="ECO:0000256" key="6">
    <source>
        <dbReference type="SAM" id="MobiDB-lite"/>
    </source>
</evidence>
<reference evidence="8 9" key="1">
    <citation type="submission" date="2020-04" db="EMBL/GenBank/DDBJ databases">
        <title>Novel Paenibacillus strain UniB2 isolated from commercial digestive syrup.</title>
        <authorList>
            <person name="Thorat V."/>
            <person name="Kirdat K."/>
            <person name="Tiwarekar B."/>
            <person name="Yadav A."/>
        </authorList>
    </citation>
    <scope>NUCLEOTIDE SEQUENCE [LARGE SCALE GENOMIC DNA]</scope>
    <source>
        <strain evidence="8 9">UniB2</strain>
    </source>
</reference>
<dbReference type="AlphaFoldDB" id="A0A6H2GTP4"/>
<dbReference type="NCBIfam" id="NF008183">
    <property type="entry name" value="PRK10933.1"/>
    <property type="match status" value="1"/>
</dbReference>
<gene>
    <name evidence="8" type="ORF">HGI30_03890</name>
</gene>
<feature type="region of interest" description="Disordered" evidence="6">
    <location>
        <begin position="505"/>
        <end position="549"/>
    </location>
</feature>
<proteinExistence type="inferred from homology"/>
<evidence type="ECO:0000313" key="9">
    <source>
        <dbReference type="Proteomes" id="UP000502136"/>
    </source>
</evidence>
<dbReference type="KEGG" id="palr:HGI30_03890"/>
<dbReference type="InterPro" id="IPR013780">
    <property type="entry name" value="Glyco_hydro_b"/>
</dbReference>
<comment type="similarity">
    <text evidence="1">Belongs to the glycosyl hydrolase 13 family.</text>
</comment>
<feature type="compositionally biased region" description="Low complexity" evidence="6">
    <location>
        <begin position="507"/>
        <end position="523"/>
    </location>
</feature>
<dbReference type="SUPFAM" id="SSF51445">
    <property type="entry name" value="(Trans)glycosidases"/>
    <property type="match status" value="1"/>
</dbReference>
<evidence type="ECO:0000256" key="5">
    <source>
        <dbReference type="ARBA" id="ARBA00038939"/>
    </source>
</evidence>
<sequence>MSTSKAWWKESVVYQIYPRSFQDSDGDGIGDIPGILSRLDYLEELGVDVVWLCPVYESPNDDNGYDISHYRRIMKEFGTMRDWEKLLEGLHARGMKLIMDLVVNHTSDEHAWFAEARLSKDSPYRDYYIWRDGRDGREPNDWSSFFSGSAWKYDEAAGQYYLHLFSQRQPDLNWDNPKVRREVYDMMTWWLDKGIDGFRMDVINLISKAPGLPDAGGDGRYSFGGEHFMNGPRVHEHLQEMNREVLSRYDVMTVGETPGVTPEEAANYVGEERGELNMVFQFEHMDLDSGHDKWDVRPWKLRDFKAVMGKWQRGLAGKGWNSLYLNNHDQPRMVSRFGDDGRYRKESAKLLGTLLHTLQGTPYIYQGEELGMTNVRFGGIEHYRDIETLNMHREHLEGGRDERDILQGIYAKGRDNARTPMQWDASAQAGFTSGEPWIAVNPNYTDINAEESRRDPDSIFHYYRRLIELRRAHVDAIVYGRFEELLEEHEAAYVYTRTAEAGGAGAAGAEHAGEAAAAGAPGAEHADEDETAARGRGPESASGNAAADAAGDAGAAGEKLLVALNFSAEPAEVELPENAAETFGGGELLLGNLAPEAGRDWRRFTLRPYEAVVVKA</sequence>
<dbReference type="PANTHER" id="PTHR10357">
    <property type="entry name" value="ALPHA-AMYLASE FAMILY MEMBER"/>
    <property type="match status" value="1"/>
</dbReference>
<dbReference type="RefSeq" id="WP_168906446.1">
    <property type="nucleotide sequence ID" value="NZ_CP051428.1"/>
</dbReference>
<dbReference type="EC" id="3.2.1.10" evidence="5"/>
<feature type="compositionally biased region" description="Low complexity" evidence="6">
    <location>
        <begin position="540"/>
        <end position="549"/>
    </location>
</feature>
<dbReference type="FunFam" id="3.90.400.10:FF:000002">
    <property type="entry name" value="Sucrose isomerase"/>
    <property type="match status" value="1"/>
</dbReference>
<evidence type="ECO:0000256" key="1">
    <source>
        <dbReference type="ARBA" id="ARBA00008061"/>
    </source>
</evidence>
<dbReference type="Proteomes" id="UP000502136">
    <property type="component" value="Chromosome"/>
</dbReference>
<dbReference type="CDD" id="cd11333">
    <property type="entry name" value="AmyAc_SI_OligoGlu_DGase"/>
    <property type="match status" value="1"/>
</dbReference>
<dbReference type="EMBL" id="CP051428">
    <property type="protein sequence ID" value="QJC50791.1"/>
    <property type="molecule type" value="Genomic_DNA"/>
</dbReference>
<dbReference type="Pfam" id="PF00128">
    <property type="entry name" value="Alpha-amylase"/>
    <property type="match status" value="1"/>
</dbReference>
<dbReference type="GO" id="GO:0009313">
    <property type="term" value="P:oligosaccharide catabolic process"/>
    <property type="evidence" value="ECO:0007669"/>
    <property type="project" value="TreeGrafter"/>
</dbReference>